<name>E2A0Z8_CAMFO</name>
<protein>
    <submittedName>
        <fullName evidence="2">Uncharacterized protein</fullName>
    </submittedName>
</protein>
<dbReference type="Proteomes" id="UP000000311">
    <property type="component" value="Unassembled WGS sequence"/>
</dbReference>
<sequence length="84" mass="9339">MTAMAPPDESQVHHGEYCLFIQVNFLSSLNNSWVQGRKERRRTVACSSSESHLRHDAGTDDADAAATDDDDNEDDDNDDADVQK</sequence>
<feature type="compositionally biased region" description="Acidic residues" evidence="1">
    <location>
        <begin position="59"/>
        <end position="84"/>
    </location>
</feature>
<dbReference type="AlphaFoldDB" id="E2A0Z8"/>
<keyword evidence="3" id="KW-1185">Reference proteome</keyword>
<evidence type="ECO:0000313" key="2">
    <source>
        <dbReference type="EMBL" id="EFN73051.1"/>
    </source>
</evidence>
<dbReference type="EMBL" id="GL435626">
    <property type="protein sequence ID" value="EFN73051.1"/>
    <property type="molecule type" value="Genomic_DNA"/>
</dbReference>
<evidence type="ECO:0000313" key="3">
    <source>
        <dbReference type="Proteomes" id="UP000000311"/>
    </source>
</evidence>
<proteinExistence type="predicted"/>
<reference evidence="2 3" key="1">
    <citation type="journal article" date="2010" name="Science">
        <title>Genomic comparison of the ants Camponotus floridanus and Harpegnathos saltator.</title>
        <authorList>
            <person name="Bonasio R."/>
            <person name="Zhang G."/>
            <person name="Ye C."/>
            <person name="Mutti N.S."/>
            <person name="Fang X."/>
            <person name="Qin N."/>
            <person name="Donahue G."/>
            <person name="Yang P."/>
            <person name="Li Q."/>
            <person name="Li C."/>
            <person name="Zhang P."/>
            <person name="Huang Z."/>
            <person name="Berger S.L."/>
            <person name="Reinberg D."/>
            <person name="Wang J."/>
            <person name="Liebig J."/>
        </authorList>
    </citation>
    <scope>NUCLEOTIDE SEQUENCE [LARGE SCALE GENOMIC DNA]</scope>
    <source>
        <strain evidence="3">C129</strain>
    </source>
</reference>
<accession>E2A0Z8</accession>
<feature type="region of interest" description="Disordered" evidence="1">
    <location>
        <begin position="42"/>
        <end position="84"/>
    </location>
</feature>
<dbReference type="InParanoid" id="E2A0Z8"/>
<gene>
    <name evidence="2" type="ORF">EAG_11344</name>
</gene>
<evidence type="ECO:0000256" key="1">
    <source>
        <dbReference type="SAM" id="MobiDB-lite"/>
    </source>
</evidence>
<organism evidence="3">
    <name type="scientific">Camponotus floridanus</name>
    <name type="common">Florida carpenter ant</name>
    <dbReference type="NCBI Taxonomy" id="104421"/>
    <lineage>
        <taxon>Eukaryota</taxon>
        <taxon>Metazoa</taxon>
        <taxon>Ecdysozoa</taxon>
        <taxon>Arthropoda</taxon>
        <taxon>Hexapoda</taxon>
        <taxon>Insecta</taxon>
        <taxon>Pterygota</taxon>
        <taxon>Neoptera</taxon>
        <taxon>Endopterygota</taxon>
        <taxon>Hymenoptera</taxon>
        <taxon>Apocrita</taxon>
        <taxon>Aculeata</taxon>
        <taxon>Formicoidea</taxon>
        <taxon>Formicidae</taxon>
        <taxon>Formicinae</taxon>
        <taxon>Camponotus</taxon>
    </lineage>
</organism>